<comment type="caution">
    <text evidence="1">The sequence shown here is derived from an EMBL/GenBank/DDBJ whole genome shotgun (WGS) entry which is preliminary data.</text>
</comment>
<dbReference type="OrthoDB" id="1746385at2759"/>
<dbReference type="EMBL" id="CACTIH010007624">
    <property type="protein sequence ID" value="CAA3016520.1"/>
    <property type="molecule type" value="Genomic_DNA"/>
</dbReference>
<dbReference type="Gramene" id="OE9A072305T1">
    <property type="protein sequence ID" value="OE9A072305C1"/>
    <property type="gene ID" value="OE9A072305"/>
</dbReference>
<protein>
    <submittedName>
        <fullName evidence="1">Structural maintenance of chromosomes 4</fullName>
    </submittedName>
</protein>
<reference evidence="1 2" key="1">
    <citation type="submission" date="2019-12" db="EMBL/GenBank/DDBJ databases">
        <authorList>
            <person name="Alioto T."/>
            <person name="Alioto T."/>
            <person name="Gomez Garrido J."/>
        </authorList>
    </citation>
    <scope>NUCLEOTIDE SEQUENCE [LARGE SCALE GENOMIC DNA]</scope>
</reference>
<keyword evidence="2" id="KW-1185">Reference proteome</keyword>
<dbReference type="AlphaFoldDB" id="A0A8S0UBF3"/>
<evidence type="ECO:0000313" key="1">
    <source>
        <dbReference type="EMBL" id="CAA3016520.1"/>
    </source>
</evidence>
<evidence type="ECO:0000313" key="2">
    <source>
        <dbReference type="Proteomes" id="UP000594638"/>
    </source>
</evidence>
<sequence>MVVSVDWMVMRWSQSIGSVEMVVMCSCGGGSSGGDLGDVMVVIGSSGLCFEHRCWIVSQCSQSVATYAPPVGATALWVVQQLSRIQKDLVDPEKMQATLADGTLEETHDLKGAFEMVSLLEAQLKEINPNLDSIMEYARDSGLLI</sequence>
<organism evidence="1 2">
    <name type="scientific">Olea europaea subsp. europaea</name>
    <dbReference type="NCBI Taxonomy" id="158383"/>
    <lineage>
        <taxon>Eukaryota</taxon>
        <taxon>Viridiplantae</taxon>
        <taxon>Streptophyta</taxon>
        <taxon>Embryophyta</taxon>
        <taxon>Tracheophyta</taxon>
        <taxon>Spermatophyta</taxon>
        <taxon>Magnoliopsida</taxon>
        <taxon>eudicotyledons</taxon>
        <taxon>Gunneridae</taxon>
        <taxon>Pentapetalae</taxon>
        <taxon>asterids</taxon>
        <taxon>lamiids</taxon>
        <taxon>Lamiales</taxon>
        <taxon>Oleaceae</taxon>
        <taxon>Oleeae</taxon>
        <taxon>Olea</taxon>
    </lineage>
</organism>
<dbReference type="Proteomes" id="UP000594638">
    <property type="component" value="Unassembled WGS sequence"/>
</dbReference>
<name>A0A8S0UBF3_OLEEU</name>
<gene>
    <name evidence="1" type="ORF">OLEA9_A072305</name>
</gene>
<accession>A0A8S0UBF3</accession>
<proteinExistence type="predicted"/>